<proteinExistence type="predicted"/>
<dbReference type="CDD" id="cd06558">
    <property type="entry name" value="crotonase-like"/>
    <property type="match status" value="1"/>
</dbReference>
<dbReference type="Proteomes" id="UP000290288">
    <property type="component" value="Unassembled WGS sequence"/>
</dbReference>
<dbReference type="GO" id="GO:0003860">
    <property type="term" value="F:3-hydroxyisobutyryl-CoA hydrolase activity"/>
    <property type="evidence" value="ECO:0007669"/>
    <property type="project" value="UniProtKB-EC"/>
</dbReference>
<reference evidence="5 6" key="1">
    <citation type="submission" date="2019-01" db="EMBL/GenBank/DDBJ databases">
        <title>Draft genome sequence of Psathyrella aberdarensis IHI B618.</title>
        <authorList>
            <person name="Buettner E."/>
            <person name="Kellner H."/>
        </authorList>
    </citation>
    <scope>NUCLEOTIDE SEQUENCE [LARGE SCALE GENOMIC DNA]</scope>
    <source>
        <strain evidence="5 6">IHI B618</strain>
    </source>
</reference>
<dbReference type="OrthoDB" id="1737613at2759"/>
<sequence>MCDASTRPRNSEARILSVPNTTLLNSWNPFSTHVQRTRAIGQHFMSTTAAEASFRPTVLFESNNSLRTYTLNRPQKLNALDEPTLKLLRPKIEEWNSSDLCGTIVGTGSGRAFCAGGDVATIVQNAANEKTRPLAVDFFKQEFELDYILAALKKPYVAILDGITMGGGVGLSAGAPFRIATEKTVFAMPETKIGYCPDVGGTYYLSRLDGELGTYLGLTGDILTGRAVFEHGLATHYIPSRRIPLLLQRLAELDQPSLSLIDQTIEELSSEREPNEPRSSFIGATRAALDSAFRHDEIEKILFDLTELGKHPEESISTWASGALAQLEERSPTSLKVALTAIRKGKKLTLRDAFEQEMNIAGAFCRGASPDFQTGVNTVLVEKSRARPAWFPSTLSEVSKDTVSLFFDPESPYLKGLPQLDIPSAFEPVTGPRHLKYALPTEDEIGEAVRGSHANASGMGATAEEIVQLFERLRPGKNGVREKVEEVLRRKCTLVDNADGNFVWVKWIHDQ</sequence>
<dbReference type="AlphaFoldDB" id="A0A4Q2DQK9"/>
<dbReference type="PANTHER" id="PTHR43176">
    <property type="entry name" value="3-HYDROXYISOBUTYRYL-COA HYDROLASE-RELATED"/>
    <property type="match status" value="1"/>
</dbReference>
<dbReference type="EC" id="3.1.2.4" evidence="2"/>
<keyword evidence="3" id="KW-0378">Hydrolase</keyword>
<gene>
    <name evidence="5" type="ORF">EST38_g3530</name>
</gene>
<evidence type="ECO:0000256" key="2">
    <source>
        <dbReference type="ARBA" id="ARBA00011915"/>
    </source>
</evidence>
<keyword evidence="6" id="KW-1185">Reference proteome</keyword>
<feature type="domain" description="Enoyl-CoA hydratase/isomerase" evidence="4">
    <location>
        <begin position="67"/>
        <end position="407"/>
    </location>
</feature>
<dbReference type="GO" id="GO:0005739">
    <property type="term" value="C:mitochondrion"/>
    <property type="evidence" value="ECO:0007669"/>
    <property type="project" value="TreeGrafter"/>
</dbReference>
<dbReference type="STRING" id="2316362.A0A4Q2DQK9"/>
<dbReference type="InterPro" id="IPR045004">
    <property type="entry name" value="ECH_dom"/>
</dbReference>
<dbReference type="SUPFAM" id="SSF52096">
    <property type="entry name" value="ClpP/crotonase"/>
    <property type="match status" value="1"/>
</dbReference>
<protein>
    <recommendedName>
        <fullName evidence="2">3-hydroxyisobutyryl-CoA hydrolase</fullName>
        <ecNumber evidence="2">3.1.2.4</ecNumber>
    </recommendedName>
</protein>
<dbReference type="Pfam" id="PF16113">
    <property type="entry name" value="ECH_2"/>
    <property type="match status" value="1"/>
</dbReference>
<dbReference type="GO" id="GO:0006574">
    <property type="term" value="P:L-valine catabolic process"/>
    <property type="evidence" value="ECO:0007669"/>
    <property type="project" value="TreeGrafter"/>
</dbReference>
<evidence type="ECO:0000256" key="1">
    <source>
        <dbReference type="ARBA" id="ARBA00001709"/>
    </source>
</evidence>
<dbReference type="InterPro" id="IPR029045">
    <property type="entry name" value="ClpP/crotonase-like_dom_sf"/>
</dbReference>
<dbReference type="InterPro" id="IPR032259">
    <property type="entry name" value="HIBYL-CoA-H"/>
</dbReference>
<dbReference type="PANTHER" id="PTHR43176:SF3">
    <property type="entry name" value="3-HYDROXYISOBUTYRYL-COA HYDROLASE, MITOCHONDRIAL"/>
    <property type="match status" value="1"/>
</dbReference>
<comment type="catalytic activity">
    <reaction evidence="1">
        <text>3-hydroxy-2-methylpropanoyl-CoA + H2O = 3-hydroxy-2-methylpropanoate + CoA + H(+)</text>
        <dbReference type="Rhea" id="RHEA:20888"/>
        <dbReference type="ChEBI" id="CHEBI:11805"/>
        <dbReference type="ChEBI" id="CHEBI:15377"/>
        <dbReference type="ChEBI" id="CHEBI:15378"/>
        <dbReference type="ChEBI" id="CHEBI:57287"/>
        <dbReference type="ChEBI" id="CHEBI:57340"/>
        <dbReference type="EC" id="3.1.2.4"/>
    </reaction>
</comment>
<evidence type="ECO:0000259" key="4">
    <source>
        <dbReference type="Pfam" id="PF16113"/>
    </source>
</evidence>
<evidence type="ECO:0000313" key="5">
    <source>
        <dbReference type="EMBL" id="RXW22333.1"/>
    </source>
</evidence>
<accession>A0A4Q2DQK9</accession>
<dbReference type="Gene3D" id="3.90.226.10">
    <property type="entry name" value="2-enoyl-CoA Hydratase, Chain A, domain 1"/>
    <property type="match status" value="1"/>
</dbReference>
<comment type="caution">
    <text evidence="5">The sequence shown here is derived from an EMBL/GenBank/DDBJ whole genome shotgun (WGS) entry which is preliminary data.</text>
</comment>
<organism evidence="5 6">
    <name type="scientific">Candolleomyces aberdarensis</name>
    <dbReference type="NCBI Taxonomy" id="2316362"/>
    <lineage>
        <taxon>Eukaryota</taxon>
        <taxon>Fungi</taxon>
        <taxon>Dikarya</taxon>
        <taxon>Basidiomycota</taxon>
        <taxon>Agaricomycotina</taxon>
        <taxon>Agaricomycetes</taxon>
        <taxon>Agaricomycetidae</taxon>
        <taxon>Agaricales</taxon>
        <taxon>Agaricineae</taxon>
        <taxon>Psathyrellaceae</taxon>
        <taxon>Candolleomyces</taxon>
    </lineage>
</organism>
<dbReference type="EMBL" id="SDEE01000075">
    <property type="protein sequence ID" value="RXW22333.1"/>
    <property type="molecule type" value="Genomic_DNA"/>
</dbReference>
<evidence type="ECO:0000313" key="6">
    <source>
        <dbReference type="Proteomes" id="UP000290288"/>
    </source>
</evidence>
<dbReference type="NCBIfam" id="NF004127">
    <property type="entry name" value="PRK05617.1"/>
    <property type="match status" value="1"/>
</dbReference>
<name>A0A4Q2DQK9_9AGAR</name>
<evidence type="ECO:0000256" key="3">
    <source>
        <dbReference type="ARBA" id="ARBA00022801"/>
    </source>
</evidence>